<organism evidence="4 5">
    <name type="scientific">Macrostomum lignano</name>
    <dbReference type="NCBI Taxonomy" id="282301"/>
    <lineage>
        <taxon>Eukaryota</taxon>
        <taxon>Metazoa</taxon>
        <taxon>Spiralia</taxon>
        <taxon>Lophotrochozoa</taxon>
        <taxon>Platyhelminthes</taxon>
        <taxon>Rhabditophora</taxon>
        <taxon>Macrostomorpha</taxon>
        <taxon>Macrostomida</taxon>
        <taxon>Macrostomidae</taxon>
        <taxon>Macrostomum</taxon>
    </lineage>
</organism>
<proteinExistence type="predicted"/>
<dbReference type="InterPro" id="IPR050779">
    <property type="entry name" value="Transglutaminase"/>
</dbReference>
<dbReference type="SMART" id="SM00460">
    <property type="entry name" value="TGc"/>
    <property type="match status" value="1"/>
</dbReference>
<evidence type="ECO:0000313" key="4">
    <source>
        <dbReference type="EMBL" id="PAA75936.1"/>
    </source>
</evidence>
<dbReference type="InterPro" id="IPR013783">
    <property type="entry name" value="Ig-like_fold"/>
</dbReference>
<reference evidence="4 5" key="1">
    <citation type="submission" date="2017-06" db="EMBL/GenBank/DDBJ databases">
        <title>A platform for efficient transgenesis in Macrostomum lignano, a flatworm model organism for stem cell research.</title>
        <authorList>
            <person name="Berezikov E."/>
        </authorList>
    </citation>
    <scope>NUCLEOTIDE SEQUENCE [LARGE SCALE GENOMIC DNA]</scope>
    <source>
        <strain evidence="4">DV1</strain>
        <tissue evidence="4">Whole organism</tissue>
    </source>
</reference>
<dbReference type="PIRSF" id="PIRSF000459">
    <property type="entry name" value="TGM_EBP42"/>
    <property type="match status" value="1"/>
</dbReference>
<dbReference type="FunFam" id="3.90.260.10:FF:000002">
    <property type="entry name" value="Erythrocyte membrane protein band 4.2"/>
    <property type="match status" value="1"/>
</dbReference>
<feature type="region of interest" description="Disordered" evidence="2">
    <location>
        <begin position="467"/>
        <end position="490"/>
    </location>
</feature>
<dbReference type="InterPro" id="IPR036238">
    <property type="entry name" value="Transglutaminase_C_sf"/>
</dbReference>
<feature type="active site" evidence="1">
    <location>
        <position position="372"/>
    </location>
</feature>
<evidence type="ECO:0000313" key="5">
    <source>
        <dbReference type="Proteomes" id="UP000215902"/>
    </source>
</evidence>
<dbReference type="OrthoDB" id="437511at2759"/>
<dbReference type="GO" id="GO:0003810">
    <property type="term" value="F:protein-glutamine gamma-glutamyltransferase activity"/>
    <property type="evidence" value="ECO:0007669"/>
    <property type="project" value="InterPro"/>
</dbReference>
<dbReference type="Proteomes" id="UP000215902">
    <property type="component" value="Unassembled WGS sequence"/>
</dbReference>
<keyword evidence="5" id="KW-1185">Reference proteome</keyword>
<dbReference type="InterPro" id="IPR002931">
    <property type="entry name" value="Transglutaminase-like"/>
</dbReference>
<dbReference type="Pfam" id="PF01841">
    <property type="entry name" value="Transglut_core"/>
    <property type="match status" value="1"/>
</dbReference>
<dbReference type="Gene3D" id="3.90.260.10">
    <property type="entry name" value="Transglutaminase-like"/>
    <property type="match status" value="1"/>
</dbReference>
<evidence type="ECO:0000259" key="3">
    <source>
        <dbReference type="SMART" id="SM00460"/>
    </source>
</evidence>
<dbReference type="InterPro" id="IPR014756">
    <property type="entry name" value="Ig_E-set"/>
</dbReference>
<protein>
    <recommendedName>
        <fullName evidence="3">Transglutaminase-like domain-containing protein</fullName>
    </recommendedName>
</protein>
<dbReference type="EMBL" id="NIVC01000854">
    <property type="protein sequence ID" value="PAA75936.1"/>
    <property type="molecule type" value="Genomic_DNA"/>
</dbReference>
<dbReference type="AlphaFoldDB" id="A0A267FQA2"/>
<sequence length="722" mass="81319">MERKNRRDLGDKLSLLRYVPRFVKSGKRNFTDYYDQVSNRTGMVVRRGEQFFLDMEFDEQVDDKDLFGFDVVTTSYGVERLERKWFLKERPTKFSDDESYHCPIQIRTVIVYPGSNKATAVFITSPNCIVAKYWIKQLYVTRKVDLTFCFDVKFSVSVIFNPFHPNDSVYMDNDDEREEYVMEDEGRVYFGSSRNIGSRAWYFGQFDDPVLDCAYLLLAKSDLPLEQWGDPVEVARTLSALVNSNDDAGVLVGNWSGDYSEGVSPTEWKSSVPIITQYYESQEPVCFGQCWVFSGVLTAFARALGIPARSVTNFDSAHDTNCNLIVDHYFDEDLTPVAGGSADSIWNFHVWNDLWMARPDLGDDFNGWQAVDATPQEQSQGVYRTGPSPLRAIKEGLVELPFDTPFVFAEVNACIKHWVRSADGSLNEVFSDPTKVGQFVSTKAVGSSDRQDITLLYKYPEGSREEQAAFDKASGSSQIQGKGDRRDDNKGKREVKLNILTQDVLVIGNDLTVVLEINNEQNREKVLNYGFCVHLKKYNGKNLKDLAHEKGQVTVAGNSSANVEVQIKAQDYAEAAGQEEVGIEIVAMVVQGNDKQVSQTIVNLVNPEMEISISGEVAQNRTFHFQCVFVNNLPFDLTEGRFSIDGPGLRGKSLVQEVGLVKQGDKAKCSITLNPARAGNRVFIASFNSKEFKGVTREYPVYVEPDPNAVVEDEIIPVHREY</sequence>
<evidence type="ECO:0000256" key="1">
    <source>
        <dbReference type="PIRSR" id="PIRSR000459-1"/>
    </source>
</evidence>
<name>A0A267FQA2_9PLAT</name>
<dbReference type="SUPFAM" id="SSF81296">
    <property type="entry name" value="E set domains"/>
    <property type="match status" value="1"/>
</dbReference>
<dbReference type="InterPro" id="IPR036985">
    <property type="entry name" value="Transglutaminase-like_sf"/>
</dbReference>
<dbReference type="Gene3D" id="2.60.40.10">
    <property type="entry name" value="Immunoglobulins"/>
    <property type="match status" value="3"/>
</dbReference>
<dbReference type="InterPro" id="IPR038765">
    <property type="entry name" value="Papain-like_cys_pep_sf"/>
</dbReference>
<dbReference type="PANTHER" id="PTHR11590:SF81">
    <property type="entry name" value="PROTEIN-GLUTAMINE GAMMA-GLUTAMYLTRANSFERASE K-LIKE ISOFORM X4"/>
    <property type="match status" value="1"/>
</dbReference>
<dbReference type="InterPro" id="IPR023608">
    <property type="entry name" value="Transglutaminase_animal"/>
</dbReference>
<feature type="domain" description="Transglutaminase-like" evidence="3">
    <location>
        <begin position="282"/>
        <end position="375"/>
    </location>
</feature>
<feature type="active site" evidence="1">
    <location>
        <position position="349"/>
    </location>
</feature>
<dbReference type="Pfam" id="PF00927">
    <property type="entry name" value="Transglut_C"/>
    <property type="match status" value="1"/>
</dbReference>
<accession>A0A267FQA2</accession>
<feature type="active site" evidence="1">
    <location>
        <position position="290"/>
    </location>
</feature>
<dbReference type="STRING" id="282301.A0A267FQA2"/>
<dbReference type="InterPro" id="IPR008958">
    <property type="entry name" value="Transglutaminase_C"/>
</dbReference>
<dbReference type="SUPFAM" id="SSF54001">
    <property type="entry name" value="Cysteine proteinases"/>
    <property type="match status" value="1"/>
</dbReference>
<dbReference type="PANTHER" id="PTHR11590">
    <property type="entry name" value="PROTEIN-GLUTAMINE GAMMA-GLUTAMYLTRANSFERASE"/>
    <property type="match status" value="1"/>
</dbReference>
<evidence type="ECO:0000256" key="2">
    <source>
        <dbReference type="SAM" id="MobiDB-lite"/>
    </source>
</evidence>
<comment type="caution">
    <text evidence="4">The sequence shown here is derived from an EMBL/GenBank/DDBJ whole genome shotgun (WGS) entry which is preliminary data.</text>
</comment>
<gene>
    <name evidence="4" type="ORF">BOX15_Mlig008155g3</name>
</gene>
<dbReference type="SUPFAM" id="SSF49309">
    <property type="entry name" value="Transglutaminase, two C-terminal domains"/>
    <property type="match status" value="2"/>
</dbReference>